<accession>A0AAP7DFD3</accession>
<dbReference type="Pfam" id="PF07963">
    <property type="entry name" value="N_methyl"/>
    <property type="match status" value="1"/>
</dbReference>
<gene>
    <name evidence="2" type="ORF">F0238_26020</name>
</gene>
<keyword evidence="1" id="KW-0472">Membrane</keyword>
<dbReference type="AlphaFoldDB" id="A0AAP7DFD3"/>
<dbReference type="EMBL" id="VTXP01000027">
    <property type="protein sequence ID" value="NOJ26168.1"/>
    <property type="molecule type" value="Genomic_DNA"/>
</dbReference>
<feature type="transmembrane region" description="Helical" evidence="1">
    <location>
        <begin position="7"/>
        <end position="28"/>
    </location>
</feature>
<reference evidence="2 3" key="1">
    <citation type="submission" date="2019-09" db="EMBL/GenBank/DDBJ databases">
        <title>Draft genome sequencing and comparative genomics of hatchery-associated Vibrios.</title>
        <authorList>
            <person name="Kehlet-Delgado H."/>
            <person name="Mueller R.S."/>
        </authorList>
    </citation>
    <scope>NUCLEOTIDE SEQUENCE [LARGE SCALE GENOMIC DNA]</scope>
    <source>
        <strain evidence="2 3">09-121-3</strain>
    </source>
</reference>
<organism evidence="2 3">
    <name type="scientific">Vibrio coralliilyticus</name>
    <dbReference type="NCBI Taxonomy" id="190893"/>
    <lineage>
        <taxon>Bacteria</taxon>
        <taxon>Pseudomonadati</taxon>
        <taxon>Pseudomonadota</taxon>
        <taxon>Gammaproteobacteria</taxon>
        <taxon>Vibrionales</taxon>
        <taxon>Vibrionaceae</taxon>
        <taxon>Vibrio</taxon>
    </lineage>
</organism>
<dbReference type="PROSITE" id="PS00409">
    <property type="entry name" value="PROKAR_NTER_METHYL"/>
    <property type="match status" value="1"/>
</dbReference>
<keyword evidence="1" id="KW-0812">Transmembrane</keyword>
<dbReference type="InterPro" id="IPR012902">
    <property type="entry name" value="N_methyl_site"/>
</dbReference>
<comment type="caution">
    <text evidence="2">The sequence shown here is derived from an EMBL/GenBank/DDBJ whole genome shotgun (WGS) entry which is preliminary data.</text>
</comment>
<dbReference type="NCBIfam" id="TIGR02532">
    <property type="entry name" value="IV_pilin_GFxxxE"/>
    <property type="match status" value="1"/>
</dbReference>
<name>A0AAP7DFD3_9VIBR</name>
<evidence type="ECO:0000256" key="1">
    <source>
        <dbReference type="SAM" id="Phobius"/>
    </source>
</evidence>
<evidence type="ECO:0000313" key="2">
    <source>
        <dbReference type="EMBL" id="NOJ26168.1"/>
    </source>
</evidence>
<dbReference type="InterPro" id="IPR045584">
    <property type="entry name" value="Pilin-like"/>
</dbReference>
<evidence type="ECO:0000313" key="3">
    <source>
        <dbReference type="Proteomes" id="UP000576645"/>
    </source>
</evidence>
<keyword evidence="1" id="KW-1133">Transmembrane helix</keyword>
<protein>
    <submittedName>
        <fullName evidence="2">Type II secretion system protein</fullName>
    </submittedName>
</protein>
<proteinExistence type="predicted"/>
<dbReference type="SUPFAM" id="SSF54523">
    <property type="entry name" value="Pili subunits"/>
    <property type="match status" value="1"/>
</dbReference>
<sequence>MMKNKQGFTLIELVIVIVVLGILAVTALPRLLNLQSNARTSALQGLKGAMQGANEQVIGLASVENLNTLSSATLTIEDDDVAIVYGYPKADNANAWSQLLETTTEDATFGSDGADWYFSNTDPNDGVILYLPADRRQTAQNCYLQYSEATSSSEPSFSLTTSGC</sequence>
<dbReference type="RefSeq" id="WP_216610601.1">
    <property type="nucleotide sequence ID" value="NZ_VTXP01000027.1"/>
</dbReference>
<dbReference type="Gene3D" id="3.30.700.10">
    <property type="entry name" value="Glycoprotein, Type 4 Pilin"/>
    <property type="match status" value="1"/>
</dbReference>
<dbReference type="Proteomes" id="UP000576645">
    <property type="component" value="Unassembled WGS sequence"/>
</dbReference>